<protein>
    <submittedName>
        <fullName evidence="3">ABC transporter substrate-binding protein</fullName>
    </submittedName>
</protein>
<feature type="chain" id="PRO_5019314903" evidence="1">
    <location>
        <begin position="21"/>
        <end position="242"/>
    </location>
</feature>
<feature type="signal peptide" evidence="1">
    <location>
        <begin position="1"/>
        <end position="20"/>
    </location>
</feature>
<dbReference type="OrthoDB" id="6238610at2"/>
<keyword evidence="1" id="KW-0732">Signal</keyword>
<dbReference type="SUPFAM" id="SSF53807">
    <property type="entry name" value="Helical backbone' metal receptor"/>
    <property type="match status" value="1"/>
</dbReference>
<sequence length="242" mass="27451">MLRTLGLIMMTCMMSANASAQRLVSLNPCFDAWVLQWLPAAWEFVPSTTHGNRLERILAAQPDAVLYGTYTNARLVAALDEATQIVLVDEPNSWSQWQRSLTAVGEALQLEDELSRWAAKQEQRMSVGKNFQQDLLIIMPNQYSWGGSSFIVDMLRHHGVSVDVADEDVALVQIRLEQLIQMQPQRVVLDGFASDYARANDWLWHNALQPWLQQRQVVQIPTELSGCPAQRADDYLNKVTQQ</sequence>
<feature type="domain" description="Fe/B12 periplasmic-binding" evidence="2">
    <location>
        <begin position="50"/>
        <end position="189"/>
    </location>
</feature>
<dbReference type="EMBL" id="RSFE01000011">
    <property type="protein sequence ID" value="RWU08742.1"/>
    <property type="molecule type" value="Genomic_DNA"/>
</dbReference>
<evidence type="ECO:0000256" key="1">
    <source>
        <dbReference type="SAM" id="SignalP"/>
    </source>
</evidence>
<dbReference type="InterPro" id="IPR002491">
    <property type="entry name" value="ABC_transptr_periplasmic_BD"/>
</dbReference>
<dbReference type="RefSeq" id="WP_128353081.1">
    <property type="nucleotide sequence ID" value="NZ_RSFE01000011.1"/>
</dbReference>
<keyword evidence="4" id="KW-1185">Reference proteome</keyword>
<name>A0A443YXM8_9GAMM</name>
<proteinExistence type="predicted"/>
<dbReference type="Pfam" id="PF01497">
    <property type="entry name" value="Peripla_BP_2"/>
    <property type="match status" value="1"/>
</dbReference>
<evidence type="ECO:0000259" key="2">
    <source>
        <dbReference type="Pfam" id="PF01497"/>
    </source>
</evidence>
<comment type="caution">
    <text evidence="3">The sequence shown here is derived from an EMBL/GenBank/DDBJ whole genome shotgun (WGS) entry which is preliminary data.</text>
</comment>
<evidence type="ECO:0000313" key="4">
    <source>
        <dbReference type="Proteomes" id="UP000288789"/>
    </source>
</evidence>
<accession>A0A443YXM8</accession>
<dbReference type="AlphaFoldDB" id="A0A443YXM8"/>
<organism evidence="3 4">
    <name type="scientific">Pseudidiomarina gelatinasegens</name>
    <dbReference type="NCBI Taxonomy" id="2487740"/>
    <lineage>
        <taxon>Bacteria</taxon>
        <taxon>Pseudomonadati</taxon>
        <taxon>Pseudomonadota</taxon>
        <taxon>Gammaproteobacteria</taxon>
        <taxon>Alteromonadales</taxon>
        <taxon>Idiomarinaceae</taxon>
        <taxon>Pseudidiomarina</taxon>
    </lineage>
</organism>
<evidence type="ECO:0000313" key="3">
    <source>
        <dbReference type="EMBL" id="RWU08742.1"/>
    </source>
</evidence>
<dbReference type="Proteomes" id="UP000288789">
    <property type="component" value="Unassembled WGS sequence"/>
</dbReference>
<reference evidence="3 4" key="1">
    <citation type="submission" date="2018-12" db="EMBL/GenBank/DDBJ databases">
        <authorList>
            <person name="Li A."/>
            <person name="Zhang M."/>
            <person name="Zhu H."/>
        </authorList>
    </citation>
    <scope>NUCLEOTIDE SEQUENCE [LARGE SCALE GENOMIC DNA]</scope>
    <source>
        <strain evidence="3 4">R04H25</strain>
    </source>
</reference>
<gene>
    <name evidence="3" type="ORF">EGC76_11125</name>
</gene>
<dbReference type="Gene3D" id="3.40.50.1980">
    <property type="entry name" value="Nitrogenase molybdenum iron protein domain"/>
    <property type="match status" value="2"/>
</dbReference>